<name>A0ACB9QTG4_9MYRT</name>
<accession>A0ACB9QTG4</accession>
<keyword evidence="2" id="KW-1185">Reference proteome</keyword>
<proteinExistence type="predicted"/>
<reference evidence="2" key="1">
    <citation type="journal article" date="2023" name="Front. Plant Sci.">
        <title>Chromosomal-level genome assembly of Melastoma candidum provides insights into trichome evolution.</title>
        <authorList>
            <person name="Zhong Y."/>
            <person name="Wu W."/>
            <person name="Sun C."/>
            <person name="Zou P."/>
            <person name="Liu Y."/>
            <person name="Dai S."/>
            <person name="Zhou R."/>
        </authorList>
    </citation>
    <scope>NUCLEOTIDE SEQUENCE [LARGE SCALE GENOMIC DNA]</scope>
</reference>
<organism evidence="1 2">
    <name type="scientific">Melastoma candidum</name>
    <dbReference type="NCBI Taxonomy" id="119954"/>
    <lineage>
        <taxon>Eukaryota</taxon>
        <taxon>Viridiplantae</taxon>
        <taxon>Streptophyta</taxon>
        <taxon>Embryophyta</taxon>
        <taxon>Tracheophyta</taxon>
        <taxon>Spermatophyta</taxon>
        <taxon>Magnoliopsida</taxon>
        <taxon>eudicotyledons</taxon>
        <taxon>Gunneridae</taxon>
        <taxon>Pentapetalae</taxon>
        <taxon>rosids</taxon>
        <taxon>malvids</taxon>
        <taxon>Myrtales</taxon>
        <taxon>Melastomataceae</taxon>
        <taxon>Melastomatoideae</taxon>
        <taxon>Melastomateae</taxon>
        <taxon>Melastoma</taxon>
    </lineage>
</organism>
<comment type="caution">
    <text evidence="1">The sequence shown here is derived from an EMBL/GenBank/DDBJ whole genome shotgun (WGS) entry which is preliminary data.</text>
</comment>
<sequence>MTIRVVGLPSGITAAEVENFFWFCGNIVKVRLEREEDCSMSATVTFTEPFAFRTALLLDEAVLCGQSVRVLPLMETKDDGDGGRSEIHIQATRSMRKGYSRNLNDGIVRLIIGEVRTLITANPYVVPTLIFISGLLYRIVITRYRPS</sequence>
<gene>
    <name evidence="1" type="ORF">MLD38_018336</name>
</gene>
<evidence type="ECO:0000313" key="2">
    <source>
        <dbReference type="Proteomes" id="UP001057402"/>
    </source>
</evidence>
<dbReference type="Proteomes" id="UP001057402">
    <property type="component" value="Chromosome 5"/>
</dbReference>
<protein>
    <submittedName>
        <fullName evidence="1">Uncharacterized protein</fullName>
    </submittedName>
</protein>
<evidence type="ECO:0000313" key="1">
    <source>
        <dbReference type="EMBL" id="KAI4369945.1"/>
    </source>
</evidence>
<dbReference type="EMBL" id="CM042884">
    <property type="protein sequence ID" value="KAI4369945.1"/>
    <property type="molecule type" value="Genomic_DNA"/>
</dbReference>